<dbReference type="EMBL" id="JACHNH010000001">
    <property type="protein sequence ID" value="MBB4763370.1"/>
    <property type="molecule type" value="Genomic_DNA"/>
</dbReference>
<proteinExistence type="predicted"/>
<feature type="domain" description="NAD-dependent epimerase/dehydratase" evidence="2">
    <location>
        <begin position="4"/>
        <end position="41"/>
    </location>
</feature>
<evidence type="ECO:0000259" key="2">
    <source>
        <dbReference type="Pfam" id="PF01370"/>
    </source>
</evidence>
<keyword evidence="4" id="KW-1185">Reference proteome</keyword>
<sequence length="328" mass="34727">MRLLVLGGTGFVGRAVVDEARTRGHHITVLNRGHQPAPPGTTALIGDRRAPGGLAALHGGAWDAVVDTWSGAPNVVRDSAAALRGHAGHYTYVSSRSVYATDDKTVPHTEAAPVVDADPDSGDADDYASAKRGAELAAEQNFDGPVLHGRAGLILGPHEDIGRLPWWLNRIARGGPTLAPGPPEMKLQYIDARDLAAWLLDAAAAGRTGPYDLVSPPGHTTMAELLETINTVTGGHAELRWTDPKTILDAGITPWMELPIWLAPGYEYDFLHGGDVSKALRAGLRLRPVGETVADTWSWLCSVGGTAPQRTDRPTLGLSPEREAAALS</sequence>
<accession>A0A7W7MR87</accession>
<feature type="domain" description="NAD-dependent epimerase/dehydratase" evidence="2">
    <location>
        <begin position="83"/>
        <end position="208"/>
    </location>
</feature>
<name>A0A7W7MR87_9ACTN</name>
<gene>
    <name evidence="3" type="ORF">BJ971_003926</name>
</gene>
<evidence type="ECO:0000256" key="1">
    <source>
        <dbReference type="SAM" id="MobiDB-lite"/>
    </source>
</evidence>
<protein>
    <submittedName>
        <fullName evidence="3">Nucleoside-diphosphate-sugar epimerase</fullName>
    </submittedName>
</protein>
<dbReference type="Proteomes" id="UP000578112">
    <property type="component" value="Unassembled WGS sequence"/>
</dbReference>
<organism evidence="3 4">
    <name type="scientific">Actinoplanes digitatis</name>
    <dbReference type="NCBI Taxonomy" id="1868"/>
    <lineage>
        <taxon>Bacteria</taxon>
        <taxon>Bacillati</taxon>
        <taxon>Actinomycetota</taxon>
        <taxon>Actinomycetes</taxon>
        <taxon>Micromonosporales</taxon>
        <taxon>Micromonosporaceae</taxon>
        <taxon>Actinoplanes</taxon>
    </lineage>
</organism>
<dbReference type="SUPFAM" id="SSF51735">
    <property type="entry name" value="NAD(P)-binding Rossmann-fold domains"/>
    <property type="match status" value="1"/>
</dbReference>
<dbReference type="InterPro" id="IPR050177">
    <property type="entry name" value="Lipid_A_modif_metabolic_enz"/>
</dbReference>
<dbReference type="AlphaFoldDB" id="A0A7W7MR87"/>
<dbReference type="InterPro" id="IPR001509">
    <property type="entry name" value="Epimerase_deHydtase"/>
</dbReference>
<feature type="region of interest" description="Disordered" evidence="1">
    <location>
        <begin position="307"/>
        <end position="328"/>
    </location>
</feature>
<reference evidence="3 4" key="1">
    <citation type="submission" date="2020-08" db="EMBL/GenBank/DDBJ databases">
        <title>Sequencing the genomes of 1000 actinobacteria strains.</title>
        <authorList>
            <person name="Klenk H.-P."/>
        </authorList>
    </citation>
    <scope>NUCLEOTIDE SEQUENCE [LARGE SCALE GENOMIC DNA]</scope>
    <source>
        <strain evidence="3 4">DSM 43149</strain>
    </source>
</reference>
<evidence type="ECO:0000313" key="3">
    <source>
        <dbReference type="EMBL" id="MBB4763370.1"/>
    </source>
</evidence>
<comment type="caution">
    <text evidence="3">The sequence shown here is derived from an EMBL/GenBank/DDBJ whole genome shotgun (WGS) entry which is preliminary data.</text>
</comment>
<dbReference type="InterPro" id="IPR036291">
    <property type="entry name" value="NAD(P)-bd_dom_sf"/>
</dbReference>
<dbReference type="Pfam" id="PF01370">
    <property type="entry name" value="Epimerase"/>
    <property type="match status" value="2"/>
</dbReference>
<evidence type="ECO:0000313" key="4">
    <source>
        <dbReference type="Proteomes" id="UP000578112"/>
    </source>
</evidence>
<dbReference type="RefSeq" id="WP_184994702.1">
    <property type="nucleotide sequence ID" value="NZ_BOMK01000010.1"/>
</dbReference>
<dbReference type="PANTHER" id="PTHR43245">
    <property type="entry name" value="BIFUNCTIONAL POLYMYXIN RESISTANCE PROTEIN ARNA"/>
    <property type="match status" value="1"/>
</dbReference>
<dbReference type="PANTHER" id="PTHR43245:SF13">
    <property type="entry name" value="UDP-D-APIOSE_UDP-D-XYLOSE SYNTHASE 2"/>
    <property type="match status" value="1"/>
</dbReference>
<dbReference type="Gene3D" id="3.40.50.720">
    <property type="entry name" value="NAD(P)-binding Rossmann-like Domain"/>
    <property type="match status" value="1"/>
</dbReference>